<evidence type="ECO:0000259" key="1">
    <source>
        <dbReference type="Pfam" id="PF14300"/>
    </source>
</evidence>
<dbReference type="Gene3D" id="1.20.1420.60">
    <property type="match status" value="1"/>
</dbReference>
<reference evidence="2 3" key="1">
    <citation type="journal article" date="2014" name="Curr. Microbiol.">
        <title>Spirosoma radiotolerans sp. nov., a gamma-radiation-resistant bacterium isolated from gamma ray-irradiated soil.</title>
        <authorList>
            <person name="Lee J.J."/>
            <person name="Srinivasan S."/>
            <person name="Lim S."/>
            <person name="Joe M."/>
            <person name="Im S."/>
            <person name="Bae S.I."/>
            <person name="Park K.R."/>
            <person name="Han J.H."/>
            <person name="Park S.H."/>
            <person name="Joo B.M."/>
            <person name="Park S.J."/>
            <person name="Kim M.K."/>
        </authorList>
    </citation>
    <scope>NUCLEOTIDE SEQUENCE [LARGE SCALE GENOMIC DNA]</scope>
    <source>
        <strain evidence="2 3">DG5A</strain>
    </source>
</reference>
<dbReference type="AlphaFoldDB" id="A0A0E3ZZP6"/>
<name>A0A0E3ZZP6_9BACT</name>
<dbReference type="KEGG" id="srd:SD10_04085"/>
<gene>
    <name evidence="2" type="ORF">SD10_04085</name>
</gene>
<organism evidence="2 3">
    <name type="scientific">Spirosoma radiotolerans</name>
    <dbReference type="NCBI Taxonomy" id="1379870"/>
    <lineage>
        <taxon>Bacteria</taxon>
        <taxon>Pseudomonadati</taxon>
        <taxon>Bacteroidota</taxon>
        <taxon>Cytophagia</taxon>
        <taxon>Cytophagales</taxon>
        <taxon>Cytophagaceae</taxon>
        <taxon>Spirosoma</taxon>
    </lineage>
</organism>
<evidence type="ECO:0000313" key="3">
    <source>
        <dbReference type="Proteomes" id="UP000033054"/>
    </source>
</evidence>
<evidence type="ECO:0000313" key="2">
    <source>
        <dbReference type="EMBL" id="AKD58319.1"/>
    </source>
</evidence>
<dbReference type="PATRIC" id="fig|1379870.5.peg.891"/>
<dbReference type="Proteomes" id="UP000033054">
    <property type="component" value="Chromosome"/>
</dbReference>
<sequence length="179" mass="20864">MSKFLNDFKNRPIYKNLTEQIIDTTSDEKLLQVVFDNLSQKLPTSYTEEEEYETVQGWNKSRQAIYMIWILESEVNNGGYNQFYANSSGQYSRYLPGALKLVGADRLADLTQRANNVFEKETNKHNENQDGAPTDLSQSYGANLFKRFDDEFYELAEVDSLSQIQVDFIRNHKEKFIDK</sequence>
<dbReference type="STRING" id="1379870.SD10_04085"/>
<accession>A0A0E3ZZP6</accession>
<dbReference type="EMBL" id="CP010429">
    <property type="protein sequence ID" value="AKD58319.1"/>
    <property type="molecule type" value="Genomic_DNA"/>
</dbReference>
<feature type="domain" description="DNA mimic protein DMP19 C-terminal" evidence="1">
    <location>
        <begin position="58"/>
        <end position="172"/>
    </location>
</feature>
<dbReference type="HOGENOM" id="CLU_1293213_0_0_10"/>
<proteinExistence type="predicted"/>
<dbReference type="Pfam" id="PF14300">
    <property type="entry name" value="DMP19"/>
    <property type="match status" value="1"/>
</dbReference>
<protein>
    <recommendedName>
        <fullName evidence="1">DNA mimic protein DMP19 C-terminal domain-containing protein</fullName>
    </recommendedName>
</protein>
<dbReference type="InterPro" id="IPR025402">
    <property type="entry name" value="DMP19_C"/>
</dbReference>
<keyword evidence="3" id="KW-1185">Reference proteome</keyword>